<proteinExistence type="inferred from homology"/>
<dbReference type="AlphaFoldDB" id="A0A553GZK2"/>
<organism evidence="6 7">
    <name type="scientific">Pseudomonas mangiferae</name>
    <dbReference type="NCBI Taxonomy" id="2593654"/>
    <lineage>
        <taxon>Bacteria</taxon>
        <taxon>Pseudomonadati</taxon>
        <taxon>Pseudomonadota</taxon>
        <taxon>Gammaproteobacteria</taxon>
        <taxon>Pseudomonadales</taxon>
        <taxon>Pseudomonadaceae</taxon>
        <taxon>Pseudomonas</taxon>
    </lineage>
</organism>
<dbReference type="InterPro" id="IPR010987">
    <property type="entry name" value="Glutathione-S-Trfase_C-like"/>
</dbReference>
<dbReference type="PROSITE" id="PS50405">
    <property type="entry name" value="GST_CTER"/>
    <property type="match status" value="1"/>
</dbReference>
<dbReference type="Proteomes" id="UP000315235">
    <property type="component" value="Unassembled WGS sequence"/>
</dbReference>
<protein>
    <submittedName>
        <fullName evidence="6">Glutathione S-transferase</fullName>
    </submittedName>
</protein>
<dbReference type="InterPro" id="IPR004046">
    <property type="entry name" value="GST_C"/>
</dbReference>
<evidence type="ECO:0000259" key="5">
    <source>
        <dbReference type="PROSITE" id="PS50405"/>
    </source>
</evidence>
<dbReference type="SUPFAM" id="SSF47616">
    <property type="entry name" value="GST C-terminal domain-like"/>
    <property type="match status" value="1"/>
</dbReference>
<feature type="domain" description="GST N-terminal" evidence="4">
    <location>
        <begin position="1"/>
        <end position="81"/>
    </location>
</feature>
<dbReference type="InterPro" id="IPR004045">
    <property type="entry name" value="Glutathione_S-Trfase_N"/>
</dbReference>
<dbReference type="Pfam" id="PF00043">
    <property type="entry name" value="GST_C"/>
    <property type="match status" value="1"/>
</dbReference>
<accession>A0A553GZK2</accession>
<dbReference type="InterPro" id="IPR040079">
    <property type="entry name" value="Glutathione_S-Trfase"/>
</dbReference>
<dbReference type="OrthoDB" id="5958450at2"/>
<evidence type="ECO:0000313" key="6">
    <source>
        <dbReference type="EMBL" id="TRX74919.1"/>
    </source>
</evidence>
<evidence type="ECO:0000259" key="4">
    <source>
        <dbReference type="PROSITE" id="PS50404"/>
    </source>
</evidence>
<comment type="similarity">
    <text evidence="1 3">Belongs to the GST superfamily.</text>
</comment>
<dbReference type="SFLD" id="SFLDS00019">
    <property type="entry name" value="Glutathione_Transferase_(cytos"/>
    <property type="match status" value="1"/>
</dbReference>
<dbReference type="SFLD" id="SFLDG00358">
    <property type="entry name" value="Main_(cytGST)"/>
    <property type="match status" value="1"/>
</dbReference>
<evidence type="ECO:0000256" key="3">
    <source>
        <dbReference type="RuleBase" id="RU003494"/>
    </source>
</evidence>
<dbReference type="Gene3D" id="3.40.30.10">
    <property type="entry name" value="Glutaredoxin"/>
    <property type="match status" value="1"/>
</dbReference>
<dbReference type="Gene3D" id="1.20.1050.10">
    <property type="match status" value="1"/>
</dbReference>
<dbReference type="CDD" id="cd03180">
    <property type="entry name" value="GST_C_2"/>
    <property type="match status" value="1"/>
</dbReference>
<dbReference type="PANTHER" id="PTHR44051">
    <property type="entry name" value="GLUTATHIONE S-TRANSFERASE-RELATED"/>
    <property type="match status" value="1"/>
</dbReference>
<sequence>MLKIWGRKNSSNVRKVLWCAEEVGVAYENIEVGGAFGQVDEPAYRQKNPNGLVPTLEDGELVLWESNAIVRYLAARYGSGQLYADDPAERARADRWMDWTTSSLATPFRPLFWGMMRTPPEQRDQQAIAAALDRCGALLAIPERALVTQPYLSGEAFGMGDIPLGCFIYGWFEMPIERPELPHLADWYARLQQRPAFRRAVMTPLT</sequence>
<evidence type="ECO:0000256" key="1">
    <source>
        <dbReference type="ARBA" id="ARBA00007409"/>
    </source>
</evidence>
<keyword evidence="2 6" id="KW-0808">Transferase</keyword>
<dbReference type="Pfam" id="PF02798">
    <property type="entry name" value="GST_N"/>
    <property type="match status" value="1"/>
</dbReference>
<evidence type="ECO:0000313" key="7">
    <source>
        <dbReference type="Proteomes" id="UP000315235"/>
    </source>
</evidence>
<dbReference type="FunFam" id="3.40.30.10:FF:000039">
    <property type="entry name" value="Glutathione S-transferase domain"/>
    <property type="match status" value="1"/>
</dbReference>
<dbReference type="PROSITE" id="PS50404">
    <property type="entry name" value="GST_NTER"/>
    <property type="match status" value="1"/>
</dbReference>
<reference evidence="6 7" key="1">
    <citation type="submission" date="2019-07" db="EMBL/GenBank/DDBJ databases">
        <title>Pseudomonas mangiferae sp. nov., isolated from bark of mango tree in Thailand.</title>
        <authorList>
            <person name="Srisuk N."/>
            <person name="Anurat P."/>
        </authorList>
    </citation>
    <scope>NUCLEOTIDE SEQUENCE [LARGE SCALE GENOMIC DNA]</scope>
    <source>
        <strain evidence="6 7">DMKU_BBB3-04</strain>
    </source>
</reference>
<comment type="caution">
    <text evidence="6">The sequence shown here is derived from an EMBL/GenBank/DDBJ whole genome shotgun (WGS) entry which is preliminary data.</text>
</comment>
<dbReference type="CDD" id="cd03047">
    <property type="entry name" value="GST_N_2"/>
    <property type="match status" value="1"/>
</dbReference>
<name>A0A553GZK2_9PSED</name>
<dbReference type="SUPFAM" id="SSF52833">
    <property type="entry name" value="Thioredoxin-like"/>
    <property type="match status" value="1"/>
</dbReference>
<dbReference type="EMBL" id="VJOY01000006">
    <property type="protein sequence ID" value="TRX74919.1"/>
    <property type="molecule type" value="Genomic_DNA"/>
</dbReference>
<dbReference type="GO" id="GO:0016740">
    <property type="term" value="F:transferase activity"/>
    <property type="evidence" value="ECO:0007669"/>
    <property type="project" value="UniProtKB-KW"/>
</dbReference>
<dbReference type="PANTHER" id="PTHR44051:SF19">
    <property type="entry name" value="DISULFIDE-BOND OXIDOREDUCTASE YFCG"/>
    <property type="match status" value="1"/>
</dbReference>
<evidence type="ECO:0000256" key="2">
    <source>
        <dbReference type="ARBA" id="ARBA00022679"/>
    </source>
</evidence>
<dbReference type="InterPro" id="IPR036249">
    <property type="entry name" value="Thioredoxin-like_sf"/>
</dbReference>
<dbReference type="RefSeq" id="WP_143488221.1">
    <property type="nucleotide sequence ID" value="NZ_VJOY01000006.1"/>
</dbReference>
<dbReference type="InterPro" id="IPR036282">
    <property type="entry name" value="Glutathione-S-Trfase_C_sf"/>
</dbReference>
<keyword evidence="7" id="KW-1185">Reference proteome</keyword>
<feature type="domain" description="GST C-terminal" evidence="5">
    <location>
        <begin position="86"/>
        <end position="206"/>
    </location>
</feature>
<gene>
    <name evidence="6" type="ORF">FM069_10350</name>
</gene>
<dbReference type="SFLD" id="SFLDG01150">
    <property type="entry name" value="Main.1:_Beta-like"/>
    <property type="match status" value="1"/>
</dbReference>